<accession>A0ABD2YQX0</accession>
<keyword evidence="4" id="KW-1185">Reference proteome</keyword>
<dbReference type="EMBL" id="JBJUIK010000012">
    <property type="protein sequence ID" value="KAL3508375.1"/>
    <property type="molecule type" value="Genomic_DNA"/>
</dbReference>
<feature type="region of interest" description="Disordered" evidence="1">
    <location>
        <begin position="80"/>
        <end position="128"/>
    </location>
</feature>
<organism evidence="3 4">
    <name type="scientific">Cinchona calisaya</name>
    <dbReference type="NCBI Taxonomy" id="153742"/>
    <lineage>
        <taxon>Eukaryota</taxon>
        <taxon>Viridiplantae</taxon>
        <taxon>Streptophyta</taxon>
        <taxon>Embryophyta</taxon>
        <taxon>Tracheophyta</taxon>
        <taxon>Spermatophyta</taxon>
        <taxon>Magnoliopsida</taxon>
        <taxon>eudicotyledons</taxon>
        <taxon>Gunneridae</taxon>
        <taxon>Pentapetalae</taxon>
        <taxon>asterids</taxon>
        <taxon>lamiids</taxon>
        <taxon>Gentianales</taxon>
        <taxon>Rubiaceae</taxon>
        <taxon>Cinchonoideae</taxon>
        <taxon>Cinchoneae</taxon>
        <taxon>Cinchona</taxon>
    </lineage>
</organism>
<feature type="transmembrane region" description="Helical" evidence="2">
    <location>
        <begin position="40"/>
        <end position="59"/>
    </location>
</feature>
<keyword evidence="2" id="KW-0812">Transmembrane</keyword>
<dbReference type="AlphaFoldDB" id="A0ABD2YQX0"/>
<evidence type="ECO:0000313" key="3">
    <source>
        <dbReference type="EMBL" id="KAL3508375.1"/>
    </source>
</evidence>
<feature type="compositionally biased region" description="Acidic residues" evidence="1">
    <location>
        <begin position="93"/>
        <end position="107"/>
    </location>
</feature>
<dbReference type="Proteomes" id="UP001630127">
    <property type="component" value="Unassembled WGS sequence"/>
</dbReference>
<name>A0ABD2YQX0_9GENT</name>
<proteinExistence type="predicted"/>
<keyword evidence="2" id="KW-0472">Membrane</keyword>
<evidence type="ECO:0000256" key="1">
    <source>
        <dbReference type="SAM" id="MobiDB-lite"/>
    </source>
</evidence>
<reference evidence="3 4" key="1">
    <citation type="submission" date="2024-11" db="EMBL/GenBank/DDBJ databases">
        <title>A near-complete genome assembly of Cinchona calisaya.</title>
        <authorList>
            <person name="Lian D.C."/>
            <person name="Zhao X.W."/>
            <person name="Wei L."/>
        </authorList>
    </citation>
    <scope>NUCLEOTIDE SEQUENCE [LARGE SCALE GENOMIC DNA]</scope>
    <source>
        <tissue evidence="3">Nenye</tissue>
    </source>
</reference>
<gene>
    <name evidence="3" type="ORF">ACH5RR_027776</name>
</gene>
<evidence type="ECO:0000313" key="4">
    <source>
        <dbReference type="Proteomes" id="UP001630127"/>
    </source>
</evidence>
<comment type="caution">
    <text evidence="3">The sequence shown here is derived from an EMBL/GenBank/DDBJ whole genome shotgun (WGS) entry which is preliminary data.</text>
</comment>
<dbReference type="PANTHER" id="PTHR34125">
    <property type="entry name" value="OS01G0762900 PROTEIN"/>
    <property type="match status" value="1"/>
</dbReference>
<feature type="compositionally biased region" description="Low complexity" evidence="1">
    <location>
        <begin position="108"/>
        <end position="122"/>
    </location>
</feature>
<dbReference type="PANTHER" id="PTHR34125:SF2">
    <property type="entry name" value="TRANSMEMBRANE PROTEIN"/>
    <property type="match status" value="1"/>
</dbReference>
<sequence>MDIQEKVMKFKVPILFGTILTTFILFLVYLAPSFLEVIKYFWPLLVSTALFLVTIVVFGRISPPHMEASAEKAGEGILDYVAPPENIEPPPPVDDEKETETETEAEAEASTSTSATGKAKAAQNNDEY</sequence>
<feature type="transmembrane region" description="Helical" evidence="2">
    <location>
        <begin position="12"/>
        <end position="34"/>
    </location>
</feature>
<protein>
    <submittedName>
        <fullName evidence="3">Uncharacterized protein</fullName>
    </submittedName>
</protein>
<keyword evidence="2" id="KW-1133">Transmembrane helix</keyword>
<evidence type="ECO:0000256" key="2">
    <source>
        <dbReference type="SAM" id="Phobius"/>
    </source>
</evidence>